<gene>
    <name evidence="2" type="ORF">ACFSBK_07485</name>
</gene>
<dbReference type="Gene3D" id="3.60.15.10">
    <property type="entry name" value="Ribonuclease Z/Hydroxyacylglutathione hydrolase-like"/>
    <property type="match status" value="1"/>
</dbReference>
<comment type="caution">
    <text evidence="2">The sequence shown here is derived from an EMBL/GenBank/DDBJ whole genome shotgun (WGS) entry which is preliminary data.</text>
</comment>
<name>A0ABW4NNL4_9LACT</name>
<reference evidence="3" key="1">
    <citation type="journal article" date="2019" name="Int. J. Syst. Evol. Microbiol.">
        <title>The Global Catalogue of Microorganisms (GCM) 10K type strain sequencing project: providing services to taxonomists for standard genome sequencing and annotation.</title>
        <authorList>
            <consortium name="The Broad Institute Genomics Platform"/>
            <consortium name="The Broad Institute Genome Sequencing Center for Infectious Disease"/>
            <person name="Wu L."/>
            <person name="Ma J."/>
        </authorList>
    </citation>
    <scope>NUCLEOTIDE SEQUENCE [LARGE SCALE GENOMIC DNA]</scope>
    <source>
        <strain evidence="3">KCTC 42143</strain>
    </source>
</reference>
<accession>A0ABW4NNL4</accession>
<dbReference type="PANTHER" id="PTHR47619:SF1">
    <property type="entry name" value="EXODEOXYRIBONUCLEASE WALJ"/>
    <property type="match status" value="1"/>
</dbReference>
<dbReference type="SUPFAM" id="SSF56281">
    <property type="entry name" value="Metallo-hydrolase/oxidoreductase"/>
    <property type="match status" value="1"/>
</dbReference>
<protein>
    <submittedName>
        <fullName evidence="2">MBL fold metallo-hydrolase</fullName>
    </submittedName>
</protein>
<evidence type="ECO:0000259" key="1">
    <source>
        <dbReference type="Pfam" id="PF12706"/>
    </source>
</evidence>
<evidence type="ECO:0000313" key="2">
    <source>
        <dbReference type="EMBL" id="MFD1799693.1"/>
    </source>
</evidence>
<dbReference type="PANTHER" id="PTHR47619">
    <property type="entry name" value="METALLO-HYDROLASE YYCJ-RELATED"/>
    <property type="match status" value="1"/>
</dbReference>
<feature type="domain" description="Metallo-beta-lactamase" evidence="1">
    <location>
        <begin position="42"/>
        <end position="141"/>
    </location>
</feature>
<organism evidence="2 3">
    <name type="scientific">Carnobacterium antarcticum</name>
    <dbReference type="NCBI Taxonomy" id="2126436"/>
    <lineage>
        <taxon>Bacteria</taxon>
        <taxon>Bacillati</taxon>
        <taxon>Bacillota</taxon>
        <taxon>Bacilli</taxon>
        <taxon>Lactobacillales</taxon>
        <taxon>Carnobacteriaceae</taxon>
        <taxon>Carnobacterium</taxon>
    </lineage>
</organism>
<dbReference type="EMBL" id="JBHUFF010000013">
    <property type="protein sequence ID" value="MFD1799693.1"/>
    <property type="molecule type" value="Genomic_DNA"/>
</dbReference>
<dbReference type="InterPro" id="IPR001279">
    <property type="entry name" value="Metallo-B-lactamas"/>
</dbReference>
<evidence type="ECO:0000313" key="3">
    <source>
        <dbReference type="Proteomes" id="UP001597285"/>
    </source>
</evidence>
<dbReference type="InterPro" id="IPR052533">
    <property type="entry name" value="WalJ/YycJ-like"/>
</dbReference>
<dbReference type="Proteomes" id="UP001597285">
    <property type="component" value="Unassembled WGS sequence"/>
</dbReference>
<keyword evidence="3" id="KW-1185">Reference proteome</keyword>
<dbReference type="RefSeq" id="WP_058918138.1">
    <property type="nucleotide sequence ID" value="NZ_JBHSQC010000025.1"/>
</dbReference>
<dbReference type="Pfam" id="PF12706">
    <property type="entry name" value="Lactamase_B_2"/>
    <property type="match status" value="1"/>
</dbReference>
<sequence>MIEIKSYGSSSAGNAYVISDGERSLMLEAGIHLKNMNDVDWQSIDGCLVTHEHGDHSKYAMNVINQTGIDLFLSAGTQEALKLPSYRTNTLKALNQQNIGNWTVLPFDVQHDVNEPLGFFIQSKDGDKLLFATDTYYIKYKLPGITHLMIECNYSIDILNKNVETGRIGNFLRKRIVRSHFELENVKHFIRSNDMSQLQEVWLLHLSSSNADAARFKKEIQAITGVPVYIA</sequence>
<proteinExistence type="predicted"/>
<dbReference type="InterPro" id="IPR036866">
    <property type="entry name" value="RibonucZ/Hydroxyglut_hydro"/>
</dbReference>